<evidence type="ECO:0000313" key="6">
    <source>
        <dbReference type="EMBL" id="HIU33252.1"/>
    </source>
</evidence>
<evidence type="ECO:0000256" key="4">
    <source>
        <dbReference type="ARBA" id="ARBA00023136"/>
    </source>
</evidence>
<keyword evidence="3 5" id="KW-1133">Transmembrane helix</keyword>
<gene>
    <name evidence="6" type="ORF">IAB02_01690</name>
</gene>
<evidence type="ECO:0000256" key="1">
    <source>
        <dbReference type="ARBA" id="ARBA00004141"/>
    </source>
</evidence>
<dbReference type="GO" id="GO:0016020">
    <property type="term" value="C:membrane"/>
    <property type="evidence" value="ECO:0007669"/>
    <property type="project" value="UniProtKB-SubCell"/>
</dbReference>
<accession>A0A9D1LC40</accession>
<sequence length="145" mass="15236">MAEIWDRIAKAACAAGGAIVGLLGGWSPLLTALCVFMAVDYLTGLMVAWKGKSSKTENGGLSSKAGFDGLLRKAVILLVVFLAAILDSALDMGKTMFTSACVCYYIANEGISILENAALIGVPVPPVIRRALELLKEKGDGEEEE</sequence>
<evidence type="ECO:0000256" key="2">
    <source>
        <dbReference type="ARBA" id="ARBA00022692"/>
    </source>
</evidence>
<dbReference type="AlphaFoldDB" id="A0A9D1LC40"/>
<organism evidence="6 7">
    <name type="scientific">Candidatus Pullichristensenella excrementigallinarum</name>
    <dbReference type="NCBI Taxonomy" id="2840907"/>
    <lineage>
        <taxon>Bacteria</taxon>
        <taxon>Bacillati</taxon>
        <taxon>Bacillota</taxon>
        <taxon>Clostridia</taxon>
        <taxon>Candidatus Pullichristensenella</taxon>
    </lineage>
</organism>
<keyword evidence="4 5" id="KW-0472">Membrane</keyword>
<comment type="caution">
    <text evidence="6">The sequence shown here is derived from an EMBL/GenBank/DDBJ whole genome shotgun (WGS) entry which is preliminary data.</text>
</comment>
<reference evidence="6" key="2">
    <citation type="journal article" date="2021" name="PeerJ">
        <title>Extensive microbial diversity within the chicken gut microbiome revealed by metagenomics and culture.</title>
        <authorList>
            <person name="Gilroy R."/>
            <person name="Ravi A."/>
            <person name="Getino M."/>
            <person name="Pursley I."/>
            <person name="Horton D.L."/>
            <person name="Alikhan N.F."/>
            <person name="Baker D."/>
            <person name="Gharbi K."/>
            <person name="Hall N."/>
            <person name="Watson M."/>
            <person name="Adriaenssens E.M."/>
            <person name="Foster-Nyarko E."/>
            <person name="Jarju S."/>
            <person name="Secka A."/>
            <person name="Antonio M."/>
            <person name="Oren A."/>
            <person name="Chaudhuri R.R."/>
            <person name="La Ragione R."/>
            <person name="Hildebrand F."/>
            <person name="Pallen M.J."/>
        </authorList>
    </citation>
    <scope>NUCLEOTIDE SEQUENCE</scope>
    <source>
        <strain evidence="6">ChiHcec3-11533</strain>
    </source>
</reference>
<dbReference type="Pfam" id="PF05105">
    <property type="entry name" value="Phage_holin_4_1"/>
    <property type="match status" value="1"/>
</dbReference>
<dbReference type="EMBL" id="DVMU01000038">
    <property type="protein sequence ID" value="HIU33252.1"/>
    <property type="molecule type" value="Genomic_DNA"/>
</dbReference>
<feature type="transmembrane region" description="Helical" evidence="5">
    <location>
        <begin position="70"/>
        <end position="90"/>
    </location>
</feature>
<keyword evidence="2 5" id="KW-0812">Transmembrane</keyword>
<protein>
    <submittedName>
        <fullName evidence="6">Phage holin family protein</fullName>
    </submittedName>
</protein>
<dbReference type="NCBIfam" id="TIGR01593">
    <property type="entry name" value="holin_tox_secr"/>
    <property type="match status" value="1"/>
</dbReference>
<evidence type="ECO:0000256" key="5">
    <source>
        <dbReference type="SAM" id="Phobius"/>
    </source>
</evidence>
<proteinExistence type="predicted"/>
<dbReference type="Proteomes" id="UP000824072">
    <property type="component" value="Unassembled WGS sequence"/>
</dbReference>
<name>A0A9D1LC40_9FIRM</name>
<reference evidence="6" key="1">
    <citation type="submission" date="2020-10" db="EMBL/GenBank/DDBJ databases">
        <authorList>
            <person name="Gilroy R."/>
        </authorList>
    </citation>
    <scope>NUCLEOTIDE SEQUENCE</scope>
    <source>
        <strain evidence="6">ChiHcec3-11533</strain>
    </source>
</reference>
<comment type="subcellular location">
    <subcellularLocation>
        <location evidence="1">Membrane</location>
        <topology evidence="1">Multi-pass membrane protein</topology>
    </subcellularLocation>
</comment>
<dbReference type="InterPro" id="IPR006480">
    <property type="entry name" value="Phage_holin_4_1"/>
</dbReference>
<evidence type="ECO:0000256" key="3">
    <source>
        <dbReference type="ARBA" id="ARBA00022989"/>
    </source>
</evidence>
<evidence type="ECO:0000313" key="7">
    <source>
        <dbReference type="Proteomes" id="UP000824072"/>
    </source>
</evidence>